<dbReference type="PANTHER" id="PTHR13878:SF91">
    <property type="entry name" value="FAD BINDING DOMAIN PROTEIN (AFU_ORTHOLOGUE AFUA_6G12070)-RELATED"/>
    <property type="match status" value="1"/>
</dbReference>
<dbReference type="EMBL" id="JAACJM010000222">
    <property type="protein sequence ID" value="KAF5336773.1"/>
    <property type="molecule type" value="Genomic_DNA"/>
</dbReference>
<dbReference type="Pfam" id="PF08031">
    <property type="entry name" value="BBE"/>
    <property type="match status" value="1"/>
</dbReference>
<evidence type="ECO:0000256" key="3">
    <source>
        <dbReference type="SAM" id="SignalP"/>
    </source>
</evidence>
<dbReference type="InterPro" id="IPR050432">
    <property type="entry name" value="FAD-linked_Oxidoreductases_BP"/>
</dbReference>
<keyword evidence="3" id="KW-0732">Signal</keyword>
<dbReference type="GO" id="GO:0071949">
    <property type="term" value="F:FAD binding"/>
    <property type="evidence" value="ECO:0007669"/>
    <property type="project" value="InterPro"/>
</dbReference>
<feature type="chain" id="PRO_5034036082" description="FAD-binding PCMH-type domain-containing protein" evidence="3">
    <location>
        <begin position="17"/>
        <end position="529"/>
    </location>
</feature>
<sequence>MKAAWWLALFASGVLSKPSRPRCRCLHGDSCWPTEYDFAQLQSTISQPLIHPVPPESACYPEANPSGNCTDVQTNTFTGNWRSDQPGSMQAPNLESFIFPNGTIEVCYLNKALGVPCGQGSVPPIGVDARSVEDIQAGVKFAVDHNLRLVIHNTGSTFVPESAPENETYHVLTLEAGVQWHEAYDAAQANGRVIVGGITPGGSVGTTGGWMQGGGHGILSPQHGLGVDNVVQLTIVTASGEHLTANSYLNTDLFWAVRGGGGGTYGVVTSVTYRTHEISPLTATAVFGNITPADRKDIITEYLKLWPALSDAGWGAYLTLGMPGAASNFTLVMVAPNVSSADVNATLTPFLDVVRTAQEDMVIQILPFDGFSSFYQTFFANLDPQEGINEELISRLVPREALEDNEHLIDVMMSMDPVLFYTVAGGKVAQIDPDSAGVNPAWRKASAFFISAALWPEGVTVDEYRAIQQKLKDNLAILDSLAPGGGTYFNEASMYEPNPQHTFFGDHYERLRAIKDTYDPRGLFIVAGE</sequence>
<dbReference type="PANTHER" id="PTHR13878">
    <property type="entry name" value="GULONOLACTONE OXIDASE"/>
    <property type="match status" value="1"/>
</dbReference>
<keyword evidence="6" id="KW-1185">Reference proteome</keyword>
<dbReference type="Gene3D" id="3.40.462.20">
    <property type="match status" value="1"/>
</dbReference>
<dbReference type="Proteomes" id="UP000559256">
    <property type="component" value="Unassembled WGS sequence"/>
</dbReference>
<dbReference type="InterPro" id="IPR036318">
    <property type="entry name" value="FAD-bd_PCMH-like_sf"/>
</dbReference>
<dbReference type="Gene3D" id="3.30.465.10">
    <property type="match status" value="1"/>
</dbReference>
<evidence type="ECO:0000256" key="2">
    <source>
        <dbReference type="ARBA" id="ARBA00023002"/>
    </source>
</evidence>
<feature type="signal peptide" evidence="3">
    <location>
        <begin position="1"/>
        <end position="16"/>
    </location>
</feature>
<dbReference type="PROSITE" id="PS51387">
    <property type="entry name" value="FAD_PCMH"/>
    <property type="match status" value="1"/>
</dbReference>
<dbReference type="InterPro" id="IPR012951">
    <property type="entry name" value="BBE"/>
</dbReference>
<accession>A0A8H5C9R7</accession>
<comment type="caution">
    <text evidence="5">The sequence shown here is derived from an EMBL/GenBank/DDBJ whole genome shotgun (WGS) entry which is preliminary data.</text>
</comment>
<evidence type="ECO:0000259" key="4">
    <source>
        <dbReference type="PROSITE" id="PS51387"/>
    </source>
</evidence>
<dbReference type="OrthoDB" id="9983560at2759"/>
<dbReference type="Pfam" id="PF01565">
    <property type="entry name" value="FAD_binding_4"/>
    <property type="match status" value="1"/>
</dbReference>
<dbReference type="SUPFAM" id="SSF56176">
    <property type="entry name" value="FAD-binding/transporter-associated domain-like"/>
    <property type="match status" value="1"/>
</dbReference>
<evidence type="ECO:0000313" key="5">
    <source>
        <dbReference type="EMBL" id="KAF5336773.1"/>
    </source>
</evidence>
<dbReference type="InterPro" id="IPR006094">
    <property type="entry name" value="Oxid_FAD_bind_N"/>
</dbReference>
<dbReference type="InterPro" id="IPR016166">
    <property type="entry name" value="FAD-bd_PCMH"/>
</dbReference>
<proteinExistence type="inferred from homology"/>
<comment type="similarity">
    <text evidence="1">Belongs to the oxygen-dependent FAD-linked oxidoreductase family.</text>
</comment>
<feature type="domain" description="FAD-binding PCMH-type" evidence="4">
    <location>
        <begin position="89"/>
        <end position="278"/>
    </location>
</feature>
<gene>
    <name evidence="5" type="ORF">D9758_016398</name>
</gene>
<protein>
    <recommendedName>
        <fullName evidence="4">FAD-binding PCMH-type domain-containing protein</fullName>
    </recommendedName>
</protein>
<evidence type="ECO:0000313" key="6">
    <source>
        <dbReference type="Proteomes" id="UP000559256"/>
    </source>
</evidence>
<organism evidence="5 6">
    <name type="scientific">Tetrapyrgos nigripes</name>
    <dbReference type="NCBI Taxonomy" id="182062"/>
    <lineage>
        <taxon>Eukaryota</taxon>
        <taxon>Fungi</taxon>
        <taxon>Dikarya</taxon>
        <taxon>Basidiomycota</taxon>
        <taxon>Agaricomycotina</taxon>
        <taxon>Agaricomycetes</taxon>
        <taxon>Agaricomycetidae</taxon>
        <taxon>Agaricales</taxon>
        <taxon>Marasmiineae</taxon>
        <taxon>Marasmiaceae</taxon>
        <taxon>Tetrapyrgos</taxon>
    </lineage>
</organism>
<evidence type="ECO:0000256" key="1">
    <source>
        <dbReference type="ARBA" id="ARBA00005466"/>
    </source>
</evidence>
<dbReference type="GO" id="GO:0016491">
    <property type="term" value="F:oxidoreductase activity"/>
    <property type="evidence" value="ECO:0007669"/>
    <property type="project" value="UniProtKB-KW"/>
</dbReference>
<name>A0A8H5C9R7_9AGAR</name>
<keyword evidence="2" id="KW-0560">Oxidoreductase</keyword>
<dbReference type="AlphaFoldDB" id="A0A8H5C9R7"/>
<dbReference type="InterPro" id="IPR016169">
    <property type="entry name" value="FAD-bd_PCMH_sub2"/>
</dbReference>
<reference evidence="5 6" key="1">
    <citation type="journal article" date="2020" name="ISME J.">
        <title>Uncovering the hidden diversity of litter-decomposition mechanisms in mushroom-forming fungi.</title>
        <authorList>
            <person name="Floudas D."/>
            <person name="Bentzer J."/>
            <person name="Ahren D."/>
            <person name="Johansson T."/>
            <person name="Persson P."/>
            <person name="Tunlid A."/>
        </authorList>
    </citation>
    <scope>NUCLEOTIDE SEQUENCE [LARGE SCALE GENOMIC DNA]</scope>
    <source>
        <strain evidence="5 6">CBS 291.85</strain>
    </source>
</reference>